<reference evidence="1 2" key="1">
    <citation type="submission" date="2020-12" db="EMBL/GenBank/DDBJ databases">
        <title>Genomic characterization of four novel bacteriophages infecting Klebsiella pneumoniae.</title>
        <authorList>
            <person name="Estrada Bonilla B."/>
            <person name="Costa A.R."/>
            <person name="van Rossum T."/>
            <person name="Hagedoorn S."/>
            <person name="Wallinga H."/>
            <person name="Xiao M."/>
            <person name="Song W."/>
            <person name="Haas P.-J."/>
            <person name="Nobrega F.L."/>
            <person name="Brouns S.J.J."/>
        </authorList>
    </citation>
    <scope>NUCLEOTIDE SEQUENCE [LARGE SCALE GENOMIC DNA]</scope>
</reference>
<protein>
    <submittedName>
        <fullName evidence="1">Uncharacterized protein</fullName>
    </submittedName>
</protein>
<proteinExistence type="predicted"/>
<evidence type="ECO:0000313" key="1">
    <source>
        <dbReference type="EMBL" id="QQV92343.1"/>
    </source>
</evidence>
<name>A0A7U0GBU5_9CAUD</name>
<organism evidence="1 2">
    <name type="scientific">Klebsiella phage vB_KpM_FBKp24</name>
    <dbReference type="NCBI Taxonomy" id="2801834"/>
    <lineage>
        <taxon>Viruses</taxon>
        <taxon>Duplodnaviria</taxon>
        <taxon>Heunggongvirae</taxon>
        <taxon>Uroviricota</taxon>
        <taxon>Caudoviricetes</taxon>
        <taxon>Chimalliviridae</taxon>
        <taxon>Maaswegvirus</taxon>
        <taxon>Maaswegvirus Kp24</taxon>
    </lineage>
</organism>
<evidence type="ECO:0000313" key="2">
    <source>
        <dbReference type="Proteomes" id="UP000596381"/>
    </source>
</evidence>
<accession>A0A7U0GBU5</accession>
<dbReference type="EMBL" id="MW394391">
    <property type="protein sequence ID" value="QQV92343.1"/>
    <property type="molecule type" value="Genomic_DNA"/>
</dbReference>
<sequence length="63" mass="6715">MNNEGLQEIAQTSVANILEVGRRVMLNARSEDLRIPDGANIEEDLAAAIGAAIAARRVQEGIV</sequence>
<keyword evidence="2" id="KW-1185">Reference proteome</keyword>
<gene>
    <name evidence="1" type="ORF">vBKpMFBKp24_327</name>
</gene>
<dbReference type="Proteomes" id="UP000596381">
    <property type="component" value="Segment"/>
</dbReference>